<dbReference type="Pfam" id="PF23666">
    <property type="entry name" value="Rcc01698_C"/>
    <property type="match status" value="1"/>
</dbReference>
<evidence type="ECO:0000259" key="3">
    <source>
        <dbReference type="Pfam" id="PF23666"/>
    </source>
</evidence>
<protein>
    <submittedName>
        <fullName evidence="4">Putative tail protein</fullName>
    </submittedName>
</protein>
<evidence type="ECO:0000313" key="5">
    <source>
        <dbReference type="Proteomes" id="UP000294664"/>
    </source>
</evidence>
<dbReference type="OrthoDB" id="8445115at2"/>
<dbReference type="EMBL" id="SMAI01000001">
    <property type="protein sequence ID" value="TCT07615.1"/>
    <property type="molecule type" value="Genomic_DNA"/>
</dbReference>
<comment type="caution">
    <text evidence="4">The sequence shown here is derived from an EMBL/GenBank/DDBJ whole genome shotgun (WGS) entry which is preliminary data.</text>
</comment>
<reference evidence="4 5" key="1">
    <citation type="submission" date="2019-03" db="EMBL/GenBank/DDBJ databases">
        <title>Genomic Encyclopedia of Type Strains, Phase IV (KMG-IV): sequencing the most valuable type-strain genomes for metagenomic binning, comparative biology and taxonomic classification.</title>
        <authorList>
            <person name="Goeker M."/>
        </authorList>
    </citation>
    <scope>NUCLEOTIDE SEQUENCE [LARGE SCALE GENOMIC DNA]</scope>
    <source>
        <strain evidence="4 5">DSM 9035</strain>
    </source>
</reference>
<dbReference type="CDD" id="cd19607">
    <property type="entry name" value="GTA_TIM-barrel-like"/>
    <property type="match status" value="1"/>
</dbReference>
<feature type="domain" description="Rcc01698-like C-terminal" evidence="3">
    <location>
        <begin position="1047"/>
        <end position="1146"/>
    </location>
</feature>
<dbReference type="InterPro" id="IPR056490">
    <property type="entry name" value="Rcc01698_C"/>
</dbReference>
<feature type="domain" description="Tip attachment protein J" evidence="2">
    <location>
        <begin position="794"/>
        <end position="956"/>
    </location>
</feature>
<gene>
    <name evidence="4" type="ORF">EDC64_101134</name>
</gene>
<evidence type="ECO:0000259" key="1">
    <source>
        <dbReference type="Pfam" id="PF13547"/>
    </source>
</evidence>
<dbReference type="Gene3D" id="3.20.20.80">
    <property type="entry name" value="Glycosidases"/>
    <property type="match status" value="1"/>
</dbReference>
<dbReference type="Pfam" id="PF13547">
    <property type="entry name" value="GTA_TIM"/>
    <property type="match status" value="1"/>
</dbReference>
<keyword evidence="5" id="KW-1185">Reference proteome</keyword>
<proteinExistence type="predicted"/>
<dbReference type="RefSeq" id="WP_132028567.1">
    <property type="nucleotide sequence ID" value="NZ_SMAI01000001.1"/>
</dbReference>
<evidence type="ECO:0000259" key="2">
    <source>
        <dbReference type="Pfam" id="PF13550"/>
    </source>
</evidence>
<evidence type="ECO:0000313" key="4">
    <source>
        <dbReference type="EMBL" id="TCT07615.1"/>
    </source>
</evidence>
<dbReference type="InterPro" id="IPR017853">
    <property type="entry name" value="GH"/>
</dbReference>
<dbReference type="InterPro" id="IPR025195">
    <property type="entry name" value="GTA_TIM_dom"/>
</dbReference>
<dbReference type="SUPFAM" id="SSF51445">
    <property type="entry name" value="(Trans)glycosidases"/>
    <property type="match status" value="1"/>
</dbReference>
<dbReference type="Pfam" id="PF13550">
    <property type="entry name" value="Phage-tail_3"/>
    <property type="match status" value="1"/>
</dbReference>
<organism evidence="4 5">
    <name type="scientific">Aquabacter spiritensis</name>
    <dbReference type="NCBI Taxonomy" id="933073"/>
    <lineage>
        <taxon>Bacteria</taxon>
        <taxon>Pseudomonadati</taxon>
        <taxon>Pseudomonadota</taxon>
        <taxon>Alphaproteobacteria</taxon>
        <taxon>Hyphomicrobiales</taxon>
        <taxon>Xanthobacteraceae</taxon>
        <taxon>Aquabacter</taxon>
    </lineage>
</organism>
<accession>A0A4R3M8E1</accession>
<name>A0A4R3M8E1_9HYPH</name>
<sequence>MATLLLGAAGSLAGGALFGPIGAVAGRALGALGGSMADGALFGGGRSRVSEGPRLSDLDVMTSNSGAPMPRLYGRARLAGQVIWATRLEEVVSTRVQASGGKGGRSSRATTTTISYAYYANFALGLCEGPVTRIGRIWADGKPLDETGFVVRRHLGTADQAADPWIAAKQGAAGTPAYRGLAYLVFERLPLAAFGNRVPQITAEVERAVGSLEPSVTAVTLIPGATEFGYDPRLVQRLLGPGSYGAENRHVVGADTDIAASLDQLFAACPNLKRVSLVVAWFGDDLRAGACAVRPKIDLAGKATYPYSWLVGGLPRHLAHETSRHAGRAAYGGTPADSSVVAAIGLLKARGIAVTLNPFVMMDIAPGNGRPDPWSDAGEQAAYPWRGRITCHPAPGRPGTPDGTAAADAEIAHLFGTAQASHFFVFAGLLLYAGPDEWTLRRMVLHYARLAVYAGGVEAVLIGSEMAALTRVRGAGGGFPAVAAFAALAADVKAVVGAGTKVSYAADWTEYGAQVFPDGTVRFPLDPLWSAPAVDFVGIDYYPPVTDWRDGPGHLDAQVARSLTDPAFLKARLRSGEAYDWYYPDAAARAAQARAPITDGASGEPWIYRQKDLWSWWSLPHHERPGGVRAAAPTGWVPGGKPIRLMEAGCPAVDKGPNRPSVFPDAKSAENGVPPFSNGRRDDAVQRRLLEAVIATFGAGADAADNPHAPAYGGRMVEAGCVFLWTWDARPYPQFPLATGVWADGANWQTGHWLNGRLGAAPLADLVAAICADHGVSGIAAGDLVGTIEGYVVDRPMSARDALEPLARAFAFDAAEAGGTLVFAPRGGGPVVALAEGDLALPEEGPALSLVRAQESELPLEIRLGFIDGAGDYRTASAASRRLVGASRHAERTDLSIVASAATMGRAADIWLQDLWAGRETARFALPPSRLALTPGDVVELEAGGRRRLFEITRIEEAEARAVSARAIEPDVFETPARPAEDGPIGLPPAFGPPELLALDLPLLEAAEPVPLLHLAAFAAPWPGTLAVWRSADGASFEAVAAIGAPATLGTLLDDLAPGPVWRFDRSTRLRVRLDGGLLSGAAEIQVLDGANALALVAEGRDPEVLQFTEAELLEPSVFRLSGLLRGQAGTEAAGAALWPAGTRLVALDRALAVGASGLSAYGRSFLFRVGRADRDHGDAMVVQATATVGKRALMPLSPVHLSARRTAEGIALAFVRRTRADADWDAVEAPLGEASEAYRVEILDGAAVRRSFDLATPALLYPAALEAADFGAPLTSLTVRVAQMSAALGPGAFRTATLPV</sequence>
<dbReference type="InterPro" id="IPR032876">
    <property type="entry name" value="J_dom"/>
</dbReference>
<dbReference type="Proteomes" id="UP000294664">
    <property type="component" value="Unassembled WGS sequence"/>
</dbReference>
<feature type="domain" description="GTA TIM-barrel-like" evidence="1">
    <location>
        <begin position="438"/>
        <end position="736"/>
    </location>
</feature>